<name>A0A2M9XZ31_9LEPT</name>
<accession>A0A2M9XZ31</accession>
<dbReference type="AlphaFoldDB" id="A0A2M9XZ31"/>
<protein>
    <recommendedName>
        <fullName evidence="8">DNA-3-methyladenine glycosylase I</fullName>
        <ecNumber evidence="8">3.2.2.20</ecNumber>
    </recommendedName>
</protein>
<evidence type="ECO:0000256" key="7">
    <source>
        <dbReference type="ARBA" id="ARBA00057608"/>
    </source>
</evidence>
<keyword evidence="1 9" id="KW-0479">Metal-binding</keyword>
<proteinExistence type="predicted"/>
<dbReference type="InterPro" id="IPR005019">
    <property type="entry name" value="Adenine_glyco"/>
</dbReference>
<evidence type="ECO:0000256" key="5">
    <source>
        <dbReference type="ARBA" id="ARBA00023204"/>
    </source>
</evidence>
<dbReference type="RefSeq" id="WP_100791769.1">
    <property type="nucleotide sequence ID" value="NZ_NPDQ01000007.1"/>
</dbReference>
<dbReference type="Proteomes" id="UP000297891">
    <property type="component" value="Unassembled WGS sequence"/>
</dbReference>
<evidence type="ECO:0000256" key="4">
    <source>
        <dbReference type="ARBA" id="ARBA00022833"/>
    </source>
</evidence>
<feature type="binding site" evidence="9">
    <location>
        <position position="10"/>
    </location>
    <ligand>
        <name>Zn(2+)</name>
        <dbReference type="ChEBI" id="CHEBI:29105"/>
    </ligand>
</feature>
<feature type="binding site" evidence="9">
    <location>
        <position position="23"/>
    </location>
    <ligand>
        <name>Zn(2+)</name>
        <dbReference type="ChEBI" id="CHEBI:29105"/>
    </ligand>
</feature>
<dbReference type="SUPFAM" id="SSF48150">
    <property type="entry name" value="DNA-glycosylase"/>
    <property type="match status" value="1"/>
</dbReference>
<comment type="function">
    <text evidence="7">Hydrolysis of the deoxyribose N-glycosidic bond to excise 3-methyladenine from the damaged DNA polymer formed by alkylation lesions.</text>
</comment>
<dbReference type="FunFam" id="1.10.340.30:FF:000009">
    <property type="entry name" value="DNA-3-methyladenine glycosylase I"/>
    <property type="match status" value="1"/>
</dbReference>
<feature type="binding site" evidence="9">
    <location>
        <position position="185"/>
    </location>
    <ligand>
        <name>Zn(2+)</name>
        <dbReference type="ChEBI" id="CHEBI:29105"/>
    </ligand>
</feature>
<evidence type="ECO:0000313" key="11">
    <source>
        <dbReference type="Proteomes" id="UP000297891"/>
    </source>
</evidence>
<evidence type="ECO:0000256" key="3">
    <source>
        <dbReference type="ARBA" id="ARBA00022801"/>
    </source>
</evidence>
<comment type="catalytic activity">
    <reaction evidence="6">
        <text>Hydrolysis of alkylated DNA, releasing 3-methyladenine.</text>
        <dbReference type="EC" id="3.2.2.20"/>
    </reaction>
</comment>
<keyword evidence="5" id="KW-0234">DNA repair</keyword>
<dbReference type="EMBL" id="RQFP01000001">
    <property type="protein sequence ID" value="TGK95558.1"/>
    <property type="molecule type" value="Genomic_DNA"/>
</dbReference>
<dbReference type="PANTHER" id="PTHR31116:SF29">
    <property type="entry name" value="DNA GLYCOSYLASE SUPERFAMILY PROTEIN"/>
    <property type="match status" value="1"/>
</dbReference>
<gene>
    <name evidence="10" type="ORF">EHQ30_02660</name>
</gene>
<keyword evidence="11" id="KW-1185">Reference proteome</keyword>
<keyword evidence="4 9" id="KW-0862">Zinc</keyword>
<dbReference type="GO" id="GO:0008725">
    <property type="term" value="F:DNA-3-methyladenine glycosylase activity"/>
    <property type="evidence" value="ECO:0007669"/>
    <property type="project" value="UniProtKB-EC"/>
</dbReference>
<evidence type="ECO:0000256" key="6">
    <source>
        <dbReference type="ARBA" id="ARBA00052558"/>
    </source>
</evidence>
<evidence type="ECO:0000256" key="8">
    <source>
        <dbReference type="ARBA" id="ARBA00066766"/>
    </source>
</evidence>
<dbReference type="OrthoDB" id="9807664at2"/>
<evidence type="ECO:0000313" key="10">
    <source>
        <dbReference type="EMBL" id="TGK95558.1"/>
    </source>
</evidence>
<reference evidence="10" key="1">
    <citation type="journal article" date="2019" name="PLoS Negl. Trop. Dis.">
        <title>Revisiting the worldwide diversity of Leptospira species in the environment.</title>
        <authorList>
            <person name="Vincent A.T."/>
            <person name="Schiettekatte O."/>
            <person name="Bourhy P."/>
            <person name="Veyrier F.J."/>
            <person name="Picardeau M."/>
        </authorList>
    </citation>
    <scope>NUCLEOTIDE SEQUENCE [LARGE SCALE GENOMIC DNA]</scope>
    <source>
        <strain evidence="10">201800277</strain>
    </source>
</reference>
<keyword evidence="2" id="KW-0227">DNA damage</keyword>
<dbReference type="PANTHER" id="PTHR31116">
    <property type="entry name" value="OS04G0501200 PROTEIN"/>
    <property type="match status" value="1"/>
</dbReference>
<comment type="caution">
    <text evidence="10">The sequence shown here is derived from an EMBL/GenBank/DDBJ whole genome shotgun (WGS) entry which is preliminary data.</text>
</comment>
<evidence type="ECO:0000256" key="9">
    <source>
        <dbReference type="PIRSR" id="PIRSR605019-1"/>
    </source>
</evidence>
<dbReference type="Gene3D" id="1.10.340.30">
    <property type="entry name" value="Hypothetical protein, domain 2"/>
    <property type="match status" value="1"/>
</dbReference>
<dbReference type="GO" id="GO:0006284">
    <property type="term" value="P:base-excision repair"/>
    <property type="evidence" value="ECO:0007669"/>
    <property type="project" value="InterPro"/>
</dbReference>
<organism evidence="10 11">
    <name type="scientific">Leptospira brenneri</name>
    <dbReference type="NCBI Taxonomy" id="2023182"/>
    <lineage>
        <taxon>Bacteria</taxon>
        <taxon>Pseudomonadati</taxon>
        <taxon>Spirochaetota</taxon>
        <taxon>Spirochaetia</taxon>
        <taxon>Leptospirales</taxon>
        <taxon>Leptospiraceae</taxon>
        <taxon>Leptospira</taxon>
    </lineage>
</organism>
<evidence type="ECO:0000256" key="1">
    <source>
        <dbReference type="ARBA" id="ARBA00022723"/>
    </source>
</evidence>
<dbReference type="InterPro" id="IPR011257">
    <property type="entry name" value="DNA_glycosylase"/>
</dbReference>
<dbReference type="GO" id="GO:0046872">
    <property type="term" value="F:metal ion binding"/>
    <property type="evidence" value="ECO:0007669"/>
    <property type="project" value="UniProtKB-KW"/>
</dbReference>
<dbReference type="EC" id="3.2.2.20" evidence="8"/>
<feature type="binding site" evidence="9">
    <location>
        <position position="181"/>
    </location>
    <ligand>
        <name>Zn(2+)</name>
        <dbReference type="ChEBI" id="CHEBI:29105"/>
    </ligand>
</feature>
<sequence length="192" mass="22569">MKTHTESERCSWCLKFDQYIKYHDEEWGVPVHDDRTHFEFLILEGAQAGLSWATILKKREGYRKVFANFDPVKVAKFTDQKLEKILLDPSIIRNRLKVFATVNNAKRFLEIQKEFGSFDKYIWSFVNYKPIKIRRKSLKDVPATTKESDALSKDMIKRGFKFVGSTVIYAHMQACGLVNDHIESCFRYQELS</sequence>
<evidence type="ECO:0000256" key="2">
    <source>
        <dbReference type="ARBA" id="ARBA00022763"/>
    </source>
</evidence>
<dbReference type="Pfam" id="PF03352">
    <property type="entry name" value="Adenine_glyco"/>
    <property type="match status" value="1"/>
</dbReference>
<keyword evidence="3" id="KW-0378">Hydrolase</keyword>